<dbReference type="OrthoDB" id="7348379at2"/>
<dbReference type="InterPro" id="IPR028096">
    <property type="entry name" value="EfeO_Cupredoxin"/>
</dbReference>
<comment type="similarity">
    <text evidence="2">Belongs to the EfeM/EfeO family.</text>
</comment>
<dbReference type="PANTHER" id="PTHR39192">
    <property type="entry name" value="IRON UPTAKE SYSTEM COMPONENT EFEO"/>
    <property type="match status" value="1"/>
</dbReference>
<feature type="signal peptide" evidence="4">
    <location>
        <begin position="1"/>
        <end position="19"/>
    </location>
</feature>
<evidence type="ECO:0000313" key="8">
    <source>
        <dbReference type="Proteomes" id="UP000317722"/>
    </source>
</evidence>
<sequence length="376" mass="39954">MRIAPVPASLGVAILLATAACGSSDETTAASGKGPITVEATDTSCTVDRSEATAGTIEFTVRNTGSKVNEFYVYGEGDQIIGEVENITPGLTRSFHVEVASPGTYQMACKPGMKGKGIRADFTVTGATTSQAPDAAMAAAVTSYQAFVSAQSDELLTRTTEFVALVKAGKVKEAKAAFPVARGPWERIEPVAESFGDLDPMIDGREDVVEEGMEFTGFHRLEKDLWDTGLQSDSGAIADKLLVDVKEIVVQGQAVQLNPLQLANGAKGLLDEVAVGKITGEEDRYSHTDLYDFDENVKGSKAAIDALRPVLKARDGALLTNIDARFQTLDTELDKYRTDTGFKLYTELTKDQVKALSVAVDAVSEDISKVAGVVAQ</sequence>
<gene>
    <name evidence="7" type="ORF">EAH86_10825</name>
</gene>
<accession>A0A502CZQ8</accession>
<evidence type="ECO:0000313" key="7">
    <source>
        <dbReference type="EMBL" id="TPG17241.1"/>
    </source>
</evidence>
<comment type="subcellular location">
    <subcellularLocation>
        <location evidence="1">Periplasm</location>
    </subcellularLocation>
</comment>
<dbReference type="InterPro" id="IPR034981">
    <property type="entry name" value="Imelysin-like_EfeO/Algp7"/>
</dbReference>
<dbReference type="Pfam" id="PF13473">
    <property type="entry name" value="Cupredoxin_1"/>
    <property type="match status" value="1"/>
</dbReference>
<protein>
    <submittedName>
        <fullName evidence="7">Iron uptake system component EfeO</fullName>
    </submittedName>
</protein>
<dbReference type="Proteomes" id="UP000317722">
    <property type="component" value="Unassembled WGS sequence"/>
</dbReference>
<evidence type="ECO:0000256" key="4">
    <source>
        <dbReference type="SAM" id="SignalP"/>
    </source>
</evidence>
<feature type="chain" id="PRO_5039012008" evidence="4">
    <location>
        <begin position="20"/>
        <end position="376"/>
    </location>
</feature>
<dbReference type="RefSeq" id="WP_140740343.1">
    <property type="nucleotide sequence ID" value="NZ_RCZM01000003.1"/>
</dbReference>
<dbReference type="NCBIfam" id="NF041757">
    <property type="entry name" value="EfeO"/>
    <property type="match status" value="1"/>
</dbReference>
<evidence type="ECO:0000256" key="1">
    <source>
        <dbReference type="ARBA" id="ARBA00004418"/>
    </source>
</evidence>
<name>A0A502CZQ8_9MICO</name>
<evidence type="ECO:0000259" key="5">
    <source>
        <dbReference type="Pfam" id="PF09375"/>
    </source>
</evidence>
<evidence type="ECO:0000259" key="6">
    <source>
        <dbReference type="Pfam" id="PF13473"/>
    </source>
</evidence>
<dbReference type="AlphaFoldDB" id="A0A502CZQ8"/>
<dbReference type="GO" id="GO:0042597">
    <property type="term" value="C:periplasmic space"/>
    <property type="evidence" value="ECO:0007669"/>
    <property type="project" value="UniProtKB-SubCell"/>
</dbReference>
<keyword evidence="3 4" id="KW-0732">Signal</keyword>
<feature type="domain" description="EfeO-type cupredoxin-like" evidence="6">
    <location>
        <begin position="14"/>
        <end position="117"/>
    </location>
</feature>
<reference evidence="7 8" key="1">
    <citation type="journal article" date="2019" name="Environ. Microbiol.">
        <title>Species interactions and distinct microbial communities in high Arctic permafrost affected cryosols are associated with the CH4 and CO2 gas fluxes.</title>
        <authorList>
            <person name="Altshuler I."/>
            <person name="Hamel J."/>
            <person name="Turney S."/>
            <person name="Magnuson E."/>
            <person name="Levesque R."/>
            <person name="Greer C."/>
            <person name="Whyte L.G."/>
        </authorList>
    </citation>
    <scope>NUCLEOTIDE SEQUENCE [LARGE SCALE GENOMIC DNA]</scope>
    <source>
        <strain evidence="7 8">S9.3A</strain>
    </source>
</reference>
<feature type="domain" description="Imelysin-like" evidence="5">
    <location>
        <begin position="140"/>
        <end position="369"/>
    </location>
</feature>
<comment type="caution">
    <text evidence="7">The sequence shown here is derived from an EMBL/GenBank/DDBJ whole genome shotgun (WGS) entry which is preliminary data.</text>
</comment>
<dbReference type="Pfam" id="PF09375">
    <property type="entry name" value="Peptidase_M75"/>
    <property type="match status" value="1"/>
</dbReference>
<dbReference type="CDD" id="cd14656">
    <property type="entry name" value="Imelysin-like_EfeO"/>
    <property type="match status" value="1"/>
</dbReference>
<dbReference type="PANTHER" id="PTHR39192:SF1">
    <property type="entry name" value="IRON UPTAKE SYSTEM COMPONENT EFEO"/>
    <property type="match status" value="1"/>
</dbReference>
<dbReference type="SUPFAM" id="SSF49503">
    <property type="entry name" value="Cupredoxins"/>
    <property type="match status" value="1"/>
</dbReference>
<evidence type="ECO:0000256" key="2">
    <source>
        <dbReference type="ARBA" id="ARBA00005989"/>
    </source>
</evidence>
<organism evidence="7 8">
    <name type="scientific">Pedococcus bigeumensis</name>
    <dbReference type="NCBI Taxonomy" id="433644"/>
    <lineage>
        <taxon>Bacteria</taxon>
        <taxon>Bacillati</taxon>
        <taxon>Actinomycetota</taxon>
        <taxon>Actinomycetes</taxon>
        <taxon>Micrococcales</taxon>
        <taxon>Intrasporangiaceae</taxon>
        <taxon>Pedococcus</taxon>
    </lineage>
</organism>
<dbReference type="InterPro" id="IPR008972">
    <property type="entry name" value="Cupredoxin"/>
</dbReference>
<dbReference type="Gene3D" id="2.60.40.420">
    <property type="entry name" value="Cupredoxins - blue copper proteins"/>
    <property type="match status" value="1"/>
</dbReference>
<dbReference type="InterPro" id="IPR038352">
    <property type="entry name" value="Imelysin_sf"/>
</dbReference>
<dbReference type="InterPro" id="IPR018976">
    <property type="entry name" value="Imelysin-like"/>
</dbReference>
<dbReference type="InterPro" id="IPR053377">
    <property type="entry name" value="Iron_uptake_EfeM/EfeO"/>
</dbReference>
<dbReference type="InterPro" id="IPR050894">
    <property type="entry name" value="EfeM/EfeO_iron_uptake"/>
</dbReference>
<evidence type="ECO:0000256" key="3">
    <source>
        <dbReference type="ARBA" id="ARBA00022729"/>
    </source>
</evidence>
<proteinExistence type="inferred from homology"/>
<dbReference type="Gene3D" id="1.20.1420.20">
    <property type="entry name" value="M75 peptidase, HXXE motif"/>
    <property type="match status" value="1"/>
</dbReference>
<keyword evidence="8" id="KW-1185">Reference proteome</keyword>
<dbReference type="PROSITE" id="PS51257">
    <property type="entry name" value="PROKAR_LIPOPROTEIN"/>
    <property type="match status" value="1"/>
</dbReference>
<dbReference type="EMBL" id="RCZM01000003">
    <property type="protein sequence ID" value="TPG17241.1"/>
    <property type="molecule type" value="Genomic_DNA"/>
</dbReference>